<evidence type="ECO:0000256" key="2">
    <source>
        <dbReference type="ARBA" id="ARBA00022723"/>
    </source>
</evidence>
<dbReference type="EMBL" id="CAJNOQ010013995">
    <property type="protein sequence ID" value="CAF1332677.1"/>
    <property type="molecule type" value="Genomic_DNA"/>
</dbReference>
<dbReference type="AlphaFoldDB" id="A0A815G0U2"/>
<evidence type="ECO:0000313" key="9">
    <source>
        <dbReference type="EMBL" id="CAF3960399.1"/>
    </source>
</evidence>
<dbReference type="OrthoDB" id="10257314at2759"/>
<comment type="caution">
    <text evidence="8">The sequence shown here is derived from an EMBL/GenBank/DDBJ whole genome shotgun (WGS) entry which is preliminary data.</text>
</comment>
<dbReference type="Gene3D" id="3.60.130.10">
    <property type="entry name" value="Clavaminate synthase-like"/>
    <property type="match status" value="1"/>
</dbReference>
<dbReference type="InterPro" id="IPR003819">
    <property type="entry name" value="TauD/TfdA-like"/>
</dbReference>
<dbReference type="EMBL" id="CAJNOK010011943">
    <property type="protein sequence ID" value="CAF1152154.1"/>
    <property type="molecule type" value="Genomic_DNA"/>
</dbReference>
<reference evidence="8" key="1">
    <citation type="submission" date="2021-02" db="EMBL/GenBank/DDBJ databases">
        <authorList>
            <person name="Nowell W R."/>
        </authorList>
    </citation>
    <scope>NUCLEOTIDE SEQUENCE</scope>
</reference>
<keyword evidence="4" id="KW-0560">Oxidoreductase</keyword>
<comment type="similarity">
    <text evidence="1">Belongs to the TfdA dioxygenase family.</text>
</comment>
<keyword evidence="3" id="KW-0223">Dioxygenase</keyword>
<evidence type="ECO:0000256" key="3">
    <source>
        <dbReference type="ARBA" id="ARBA00022964"/>
    </source>
</evidence>
<dbReference type="SUPFAM" id="SSF51197">
    <property type="entry name" value="Clavaminate synthase-like"/>
    <property type="match status" value="1"/>
</dbReference>
<dbReference type="Proteomes" id="UP000663829">
    <property type="component" value="Unassembled WGS sequence"/>
</dbReference>
<evidence type="ECO:0000256" key="5">
    <source>
        <dbReference type="ARBA" id="ARBA00023004"/>
    </source>
</evidence>
<dbReference type="Proteomes" id="UP000682733">
    <property type="component" value="Unassembled WGS sequence"/>
</dbReference>
<dbReference type="InterPro" id="IPR042098">
    <property type="entry name" value="TauD-like_sf"/>
</dbReference>
<dbReference type="InterPro" id="IPR051323">
    <property type="entry name" value="AtsK-like"/>
</dbReference>
<organism evidence="8 11">
    <name type="scientific">Didymodactylos carnosus</name>
    <dbReference type="NCBI Taxonomy" id="1234261"/>
    <lineage>
        <taxon>Eukaryota</taxon>
        <taxon>Metazoa</taxon>
        <taxon>Spiralia</taxon>
        <taxon>Gnathifera</taxon>
        <taxon>Rotifera</taxon>
        <taxon>Eurotatoria</taxon>
        <taxon>Bdelloidea</taxon>
        <taxon>Philodinida</taxon>
        <taxon>Philodinidae</taxon>
        <taxon>Didymodactylos</taxon>
    </lineage>
</organism>
<keyword evidence="5" id="KW-0408">Iron</keyword>
<dbReference type="EMBL" id="CAJOBA010031659">
    <property type="protein sequence ID" value="CAF3960399.1"/>
    <property type="molecule type" value="Genomic_DNA"/>
</dbReference>
<keyword evidence="11" id="KW-1185">Reference proteome</keyword>
<evidence type="ECO:0000256" key="1">
    <source>
        <dbReference type="ARBA" id="ARBA00005896"/>
    </source>
</evidence>
<dbReference type="PANTHER" id="PTHR30468">
    <property type="entry name" value="ALPHA-KETOGLUTARATE-DEPENDENT SULFONATE DIOXYGENASE"/>
    <property type="match status" value="1"/>
</dbReference>
<dbReference type="GO" id="GO:0006790">
    <property type="term" value="P:sulfur compound metabolic process"/>
    <property type="evidence" value="ECO:0007669"/>
    <property type="project" value="TreeGrafter"/>
</dbReference>
<sequence>MYAAYEALPDDLKRRAAKLRIKHDGTYNSGGYLRAGVTAIDDPRVSSGVFHPLICTHPETGRCCLYLGRRRNAYIEGLSLKQSEALLDEIWSYATRREIAWYNRWRVGDIVLWDNRCTMHRREPFDPGARRIMLRTQIKGETKPTA</sequence>
<dbReference type="Pfam" id="PF02668">
    <property type="entry name" value="TauD"/>
    <property type="match status" value="1"/>
</dbReference>
<evidence type="ECO:0000259" key="6">
    <source>
        <dbReference type="Pfam" id="PF02668"/>
    </source>
</evidence>
<protein>
    <recommendedName>
        <fullName evidence="6">TauD/TfdA-like domain-containing protein</fullName>
    </recommendedName>
</protein>
<evidence type="ECO:0000256" key="4">
    <source>
        <dbReference type="ARBA" id="ARBA00023002"/>
    </source>
</evidence>
<dbReference type="PANTHER" id="PTHR30468:SF1">
    <property type="entry name" value="ALPHA-KETOGLUTARATE-DEPENDENT SULFONATE DIOXYGENASE"/>
    <property type="match status" value="1"/>
</dbReference>
<keyword evidence="2" id="KW-0479">Metal-binding</keyword>
<dbReference type="GO" id="GO:0005737">
    <property type="term" value="C:cytoplasm"/>
    <property type="evidence" value="ECO:0007669"/>
    <property type="project" value="TreeGrafter"/>
</dbReference>
<evidence type="ECO:0000313" key="10">
    <source>
        <dbReference type="EMBL" id="CAF4187486.1"/>
    </source>
</evidence>
<dbReference type="GO" id="GO:0016706">
    <property type="term" value="F:2-oxoglutarate-dependent dioxygenase activity"/>
    <property type="evidence" value="ECO:0007669"/>
    <property type="project" value="TreeGrafter"/>
</dbReference>
<dbReference type="Proteomes" id="UP000677228">
    <property type="component" value="Unassembled WGS sequence"/>
</dbReference>
<name>A0A815G0U2_9BILA</name>
<accession>A0A815G0U2</accession>
<proteinExistence type="inferred from homology"/>
<gene>
    <name evidence="8" type="ORF">GPM918_LOCUS30033</name>
    <name evidence="7" type="ORF">OVA965_LOCUS21660</name>
    <name evidence="10" type="ORF">SRO942_LOCUS30631</name>
    <name evidence="9" type="ORF">TMI583_LOCUS22366</name>
</gene>
<feature type="domain" description="TauD/TfdA-like" evidence="6">
    <location>
        <begin position="1"/>
        <end position="136"/>
    </location>
</feature>
<evidence type="ECO:0000313" key="8">
    <source>
        <dbReference type="EMBL" id="CAF1332677.1"/>
    </source>
</evidence>
<evidence type="ECO:0000313" key="7">
    <source>
        <dbReference type="EMBL" id="CAF1152154.1"/>
    </source>
</evidence>
<dbReference type="Proteomes" id="UP000681722">
    <property type="component" value="Unassembled WGS sequence"/>
</dbReference>
<dbReference type="GO" id="GO:0046872">
    <property type="term" value="F:metal ion binding"/>
    <property type="evidence" value="ECO:0007669"/>
    <property type="project" value="UniProtKB-KW"/>
</dbReference>
<dbReference type="EMBL" id="CAJOBC010054176">
    <property type="protein sequence ID" value="CAF4187486.1"/>
    <property type="molecule type" value="Genomic_DNA"/>
</dbReference>
<evidence type="ECO:0000313" key="11">
    <source>
        <dbReference type="Proteomes" id="UP000663829"/>
    </source>
</evidence>